<gene>
    <name evidence="1" type="ORF">BRPE64_ACDS13350</name>
</gene>
<dbReference type="PATRIC" id="fig|758793.3.peg.1337"/>
<organism evidence="1 2">
    <name type="scientific">Caballeronia insecticola</name>
    <dbReference type="NCBI Taxonomy" id="758793"/>
    <lineage>
        <taxon>Bacteria</taxon>
        <taxon>Pseudomonadati</taxon>
        <taxon>Pseudomonadota</taxon>
        <taxon>Betaproteobacteria</taxon>
        <taxon>Burkholderiales</taxon>
        <taxon>Burkholderiaceae</taxon>
        <taxon>Caballeronia</taxon>
    </lineage>
</organism>
<dbReference type="Proteomes" id="UP000013966">
    <property type="component" value="Chromosome 1"/>
</dbReference>
<name>R4WGT1_9BURK</name>
<sequence length="133" mass="13784">MRRSWSPVPACRGLSVGIPGGQLGKHGGIGIHAGAASNSGATSGVMGGIRVRCGSGCAAFRDASRIGSQQLFRWLFVRLGRPIAWVVASAPASISGPARRGQTTVATACGQPITNNDISSPRRAGESLRRVWF</sequence>
<evidence type="ECO:0000313" key="1">
    <source>
        <dbReference type="EMBL" id="BAN23089.1"/>
    </source>
</evidence>
<keyword evidence="2" id="KW-1185">Reference proteome</keyword>
<protein>
    <submittedName>
        <fullName evidence="1">Uncharacterized protein</fullName>
    </submittedName>
</protein>
<dbReference type="KEGG" id="buo:BRPE64_ACDS13350"/>
<accession>R4WGT1</accession>
<reference evidence="1 2" key="1">
    <citation type="journal article" date="2013" name="Genome Announc.">
        <title>Complete Genome Sequence of Burkholderia sp. Strain RPE64, Bacterial Symbiont of the Bean Bug Riptortus pedestris.</title>
        <authorList>
            <person name="Shibata T.F."/>
            <person name="Maeda T."/>
            <person name="Nikoh N."/>
            <person name="Yamaguchi K."/>
            <person name="Oshima K."/>
            <person name="Hattori M."/>
            <person name="Nishiyama T."/>
            <person name="Hasebe M."/>
            <person name="Fukatsu T."/>
            <person name="Kikuchi Y."/>
            <person name="Shigenobu S."/>
        </authorList>
    </citation>
    <scope>NUCLEOTIDE SEQUENCE [LARGE SCALE GENOMIC DNA]</scope>
</reference>
<evidence type="ECO:0000313" key="2">
    <source>
        <dbReference type="Proteomes" id="UP000013966"/>
    </source>
</evidence>
<dbReference type="EMBL" id="AP013058">
    <property type="protein sequence ID" value="BAN23089.1"/>
    <property type="molecule type" value="Genomic_DNA"/>
</dbReference>
<dbReference type="HOGENOM" id="CLU_1902737_0_0_4"/>
<proteinExistence type="predicted"/>
<reference evidence="1 2" key="2">
    <citation type="journal article" date="2018" name="Int. J. Syst. Evol. Microbiol.">
        <title>Burkholderia insecticola sp. nov., a gut symbiotic bacterium of the bean bug Riptortus pedestris.</title>
        <authorList>
            <person name="Takeshita K."/>
            <person name="Tamaki H."/>
            <person name="Ohbayashi T."/>
            <person name="Meng X.-Y."/>
            <person name="Sone T."/>
            <person name="Mitani Y."/>
            <person name="Peeters C."/>
            <person name="Kikuchi Y."/>
            <person name="Vandamme P."/>
        </authorList>
    </citation>
    <scope>NUCLEOTIDE SEQUENCE [LARGE SCALE GENOMIC DNA]</scope>
    <source>
        <strain evidence="1">RPE64</strain>
    </source>
</reference>
<dbReference type="AlphaFoldDB" id="R4WGT1"/>